<dbReference type="Pfam" id="PF07648">
    <property type="entry name" value="Kazal_2"/>
    <property type="match status" value="1"/>
</dbReference>
<accession>A0AAD7YBQ6</accession>
<evidence type="ECO:0000256" key="1">
    <source>
        <dbReference type="SAM" id="SignalP"/>
    </source>
</evidence>
<dbReference type="PANTHER" id="PTHR21131">
    <property type="entry name" value="SERINE-TYPE ENDOPEPTIDASE INHIBITOR"/>
    <property type="match status" value="1"/>
</dbReference>
<evidence type="ECO:0000259" key="2">
    <source>
        <dbReference type="PROSITE" id="PS51465"/>
    </source>
</evidence>
<proteinExistence type="predicted"/>
<dbReference type="PROSITE" id="PS51465">
    <property type="entry name" value="KAZAL_2"/>
    <property type="match status" value="1"/>
</dbReference>
<dbReference type="SMART" id="SM00280">
    <property type="entry name" value="KAZAL"/>
    <property type="match status" value="1"/>
</dbReference>
<dbReference type="InterPro" id="IPR002350">
    <property type="entry name" value="Kazal_dom"/>
</dbReference>
<feature type="signal peptide" evidence="1">
    <location>
        <begin position="1"/>
        <end position="21"/>
    </location>
</feature>
<protein>
    <recommendedName>
        <fullName evidence="2">Kazal-like domain-containing protein</fullName>
    </recommendedName>
</protein>
<dbReference type="InterPro" id="IPR036058">
    <property type="entry name" value="Kazal_dom_sf"/>
</dbReference>
<keyword evidence="4" id="KW-1185">Reference proteome</keyword>
<gene>
    <name evidence="3" type="ORF">PYW07_009295</name>
</gene>
<dbReference type="SUPFAM" id="SSF100895">
    <property type="entry name" value="Kazal-type serine protease inhibitors"/>
    <property type="match status" value="1"/>
</dbReference>
<name>A0AAD7YBQ6_MYTSE</name>
<organism evidence="3 4">
    <name type="scientific">Mythimna separata</name>
    <name type="common">Oriental armyworm</name>
    <name type="synonym">Pseudaletia separata</name>
    <dbReference type="NCBI Taxonomy" id="271217"/>
    <lineage>
        <taxon>Eukaryota</taxon>
        <taxon>Metazoa</taxon>
        <taxon>Ecdysozoa</taxon>
        <taxon>Arthropoda</taxon>
        <taxon>Hexapoda</taxon>
        <taxon>Insecta</taxon>
        <taxon>Pterygota</taxon>
        <taxon>Neoptera</taxon>
        <taxon>Endopterygota</taxon>
        <taxon>Lepidoptera</taxon>
        <taxon>Glossata</taxon>
        <taxon>Ditrysia</taxon>
        <taxon>Noctuoidea</taxon>
        <taxon>Noctuidae</taxon>
        <taxon>Noctuinae</taxon>
        <taxon>Hadenini</taxon>
        <taxon>Mythimna</taxon>
    </lineage>
</organism>
<dbReference type="AlphaFoldDB" id="A0AAD7YBQ6"/>
<feature type="chain" id="PRO_5042009285" description="Kazal-like domain-containing protein" evidence="1">
    <location>
        <begin position="22"/>
        <end position="69"/>
    </location>
</feature>
<dbReference type="CDD" id="cd00104">
    <property type="entry name" value="KAZAL_FS"/>
    <property type="match status" value="1"/>
</dbReference>
<evidence type="ECO:0000313" key="3">
    <source>
        <dbReference type="EMBL" id="KAJ8709929.1"/>
    </source>
</evidence>
<dbReference type="Gene3D" id="3.30.60.30">
    <property type="match status" value="1"/>
</dbReference>
<dbReference type="InterPro" id="IPR053265">
    <property type="entry name" value="Serpin"/>
</dbReference>
<dbReference type="PANTHER" id="PTHR21131:SF0">
    <property type="entry name" value="GEO10195P1-RELATED"/>
    <property type="match status" value="1"/>
</dbReference>
<reference evidence="3" key="1">
    <citation type="submission" date="2023-03" db="EMBL/GenBank/DDBJ databases">
        <title>Chromosome-level genomes of two armyworms, Mythimna separata and Mythimna loreyi, provide insights into the biosynthesis and reception of sex pheromones.</title>
        <authorList>
            <person name="Zhao H."/>
        </authorList>
    </citation>
    <scope>NUCLEOTIDE SEQUENCE</scope>
    <source>
        <strain evidence="3">BeijingLab</strain>
        <tissue evidence="3">Pupa</tissue>
    </source>
</reference>
<keyword evidence="1" id="KW-0732">Signal</keyword>
<evidence type="ECO:0000313" key="4">
    <source>
        <dbReference type="Proteomes" id="UP001231518"/>
    </source>
</evidence>
<feature type="domain" description="Kazal-like" evidence="2">
    <location>
        <begin position="18"/>
        <end position="62"/>
    </location>
</feature>
<dbReference type="Proteomes" id="UP001231518">
    <property type="component" value="Chromosome 23"/>
</dbReference>
<sequence length="69" mass="7272">MKLSLVFTLLVVLAGAMMTSAQNCICNLIYAPVCGADGVTYSNACFAGCARQRVVHEGMCVRNTTTSPP</sequence>
<comment type="caution">
    <text evidence="3">The sequence shown here is derived from an EMBL/GenBank/DDBJ whole genome shotgun (WGS) entry which is preliminary data.</text>
</comment>
<dbReference type="EMBL" id="JARGEI010000023">
    <property type="protein sequence ID" value="KAJ8709929.1"/>
    <property type="molecule type" value="Genomic_DNA"/>
</dbReference>